<evidence type="ECO:0000256" key="1">
    <source>
        <dbReference type="SAM" id="Phobius"/>
    </source>
</evidence>
<keyword evidence="1" id="KW-0812">Transmembrane</keyword>
<dbReference type="AlphaFoldDB" id="A0A0F8Y2H3"/>
<accession>A0A0F8Y2H3</accession>
<name>A0A0F8Y2H3_9ZZZZ</name>
<dbReference type="EMBL" id="LAZR01055838">
    <property type="protein sequence ID" value="KKK75493.1"/>
    <property type="molecule type" value="Genomic_DNA"/>
</dbReference>
<proteinExistence type="predicted"/>
<gene>
    <name evidence="2" type="ORF">LCGC14_2873170</name>
</gene>
<keyword evidence="1" id="KW-0472">Membrane</keyword>
<reference evidence="2" key="1">
    <citation type="journal article" date="2015" name="Nature">
        <title>Complex archaea that bridge the gap between prokaryotes and eukaryotes.</title>
        <authorList>
            <person name="Spang A."/>
            <person name="Saw J.H."/>
            <person name="Jorgensen S.L."/>
            <person name="Zaremba-Niedzwiedzka K."/>
            <person name="Martijn J."/>
            <person name="Lind A.E."/>
            <person name="van Eijk R."/>
            <person name="Schleper C."/>
            <person name="Guy L."/>
            <person name="Ettema T.J."/>
        </authorList>
    </citation>
    <scope>NUCLEOTIDE SEQUENCE</scope>
</reference>
<feature type="transmembrane region" description="Helical" evidence="1">
    <location>
        <begin position="15"/>
        <end position="37"/>
    </location>
</feature>
<keyword evidence="1" id="KW-1133">Transmembrane helix</keyword>
<sequence length="45" mass="5111">MLIDGLGWLWESAFMAWRIFVILSIIITVAAVGAFLVQWWNGDLS</sequence>
<organism evidence="2">
    <name type="scientific">marine sediment metagenome</name>
    <dbReference type="NCBI Taxonomy" id="412755"/>
    <lineage>
        <taxon>unclassified sequences</taxon>
        <taxon>metagenomes</taxon>
        <taxon>ecological metagenomes</taxon>
    </lineage>
</organism>
<comment type="caution">
    <text evidence="2">The sequence shown here is derived from an EMBL/GenBank/DDBJ whole genome shotgun (WGS) entry which is preliminary data.</text>
</comment>
<protein>
    <submittedName>
        <fullName evidence="2">Uncharacterized protein</fullName>
    </submittedName>
</protein>
<evidence type="ECO:0000313" key="2">
    <source>
        <dbReference type="EMBL" id="KKK75493.1"/>
    </source>
</evidence>